<dbReference type="EC" id="3.2.1.45" evidence="3 6"/>
<dbReference type="InterPro" id="IPR033453">
    <property type="entry name" value="Glyco_hydro_30_TIM-barrel"/>
</dbReference>
<gene>
    <name evidence="10" type="ORF">WR25_17110</name>
</gene>
<evidence type="ECO:0000313" key="10">
    <source>
        <dbReference type="EMBL" id="PAV58517.1"/>
    </source>
</evidence>
<proteinExistence type="inferred from homology"/>
<keyword evidence="5 6" id="KW-0378">Hydrolase</keyword>
<feature type="domain" description="Glycosyl hydrolase family 30 beta sandwich" evidence="9">
    <location>
        <begin position="333"/>
        <end position="398"/>
    </location>
</feature>
<dbReference type="STRING" id="2018661.A0A2A2JA33"/>
<dbReference type="Pfam" id="PF17189">
    <property type="entry name" value="Glyco_hydro_30C"/>
    <property type="match status" value="1"/>
</dbReference>
<evidence type="ECO:0000256" key="1">
    <source>
        <dbReference type="ARBA" id="ARBA00001013"/>
    </source>
</evidence>
<comment type="catalytic activity">
    <reaction evidence="1">
        <text>a beta-D-glucosyl-(1&lt;-&gt;1')-N-acylsphing-4-enine + H2O = an N-acylsphing-4-enine + D-glucose</text>
        <dbReference type="Rhea" id="RHEA:13269"/>
        <dbReference type="ChEBI" id="CHEBI:4167"/>
        <dbReference type="ChEBI" id="CHEBI:15377"/>
        <dbReference type="ChEBI" id="CHEBI:22801"/>
        <dbReference type="ChEBI" id="CHEBI:52639"/>
        <dbReference type="EC" id="3.2.1.45"/>
    </reaction>
    <physiologicalReaction direction="left-to-right" evidence="1">
        <dbReference type="Rhea" id="RHEA:13270"/>
    </physiologicalReaction>
</comment>
<dbReference type="Proteomes" id="UP000218231">
    <property type="component" value="Unassembled WGS sequence"/>
</dbReference>
<dbReference type="InterPro" id="IPR001139">
    <property type="entry name" value="Glyco_hydro_30"/>
</dbReference>
<reference evidence="10 11" key="1">
    <citation type="journal article" date="2017" name="Curr. Biol.">
        <title>Genome architecture and evolution of a unichromosomal asexual nematode.</title>
        <authorList>
            <person name="Fradin H."/>
            <person name="Zegar C."/>
            <person name="Gutwein M."/>
            <person name="Lucas J."/>
            <person name="Kovtun M."/>
            <person name="Corcoran D."/>
            <person name="Baugh L.R."/>
            <person name="Kiontke K."/>
            <person name="Gunsalus K."/>
            <person name="Fitch D.H."/>
            <person name="Piano F."/>
        </authorList>
    </citation>
    <scope>NUCLEOTIDE SEQUENCE [LARGE SCALE GENOMIC DNA]</scope>
    <source>
        <strain evidence="10">PF1309</strain>
    </source>
</reference>
<dbReference type="EMBL" id="LIAE01010577">
    <property type="protein sequence ID" value="PAV58517.1"/>
    <property type="molecule type" value="Genomic_DNA"/>
</dbReference>
<evidence type="ECO:0000256" key="3">
    <source>
        <dbReference type="ARBA" id="ARBA00012658"/>
    </source>
</evidence>
<dbReference type="OrthoDB" id="5864414at2759"/>
<keyword evidence="6" id="KW-0326">Glycosidase</keyword>
<dbReference type="PANTHER" id="PTHR11069">
    <property type="entry name" value="GLUCOSYLCERAMIDASE"/>
    <property type="match status" value="1"/>
</dbReference>
<evidence type="ECO:0000259" key="8">
    <source>
        <dbReference type="Pfam" id="PF02055"/>
    </source>
</evidence>
<dbReference type="Pfam" id="PF02055">
    <property type="entry name" value="Glyco_hydro_30"/>
    <property type="match status" value="1"/>
</dbReference>
<comment type="caution">
    <text evidence="10">The sequence shown here is derived from an EMBL/GenBank/DDBJ whole genome shotgun (WGS) entry which is preliminary data.</text>
</comment>
<dbReference type="Gene3D" id="3.20.20.80">
    <property type="entry name" value="Glycosidases"/>
    <property type="match status" value="2"/>
</dbReference>
<protein>
    <recommendedName>
        <fullName evidence="3 6">Glucosylceramidase</fullName>
        <ecNumber evidence="3 6">3.2.1.45</ecNumber>
    </recommendedName>
</protein>
<evidence type="ECO:0000313" key="11">
    <source>
        <dbReference type="Proteomes" id="UP000218231"/>
    </source>
</evidence>
<evidence type="ECO:0000256" key="2">
    <source>
        <dbReference type="ARBA" id="ARBA00005382"/>
    </source>
</evidence>
<dbReference type="GO" id="GO:0004348">
    <property type="term" value="F:glucosylceramidase activity"/>
    <property type="evidence" value="ECO:0007669"/>
    <property type="project" value="UniProtKB-EC"/>
</dbReference>
<accession>A0A2A2JA33</accession>
<evidence type="ECO:0000259" key="9">
    <source>
        <dbReference type="Pfam" id="PF17189"/>
    </source>
</evidence>
<organism evidence="10 11">
    <name type="scientific">Diploscapter pachys</name>
    <dbReference type="NCBI Taxonomy" id="2018661"/>
    <lineage>
        <taxon>Eukaryota</taxon>
        <taxon>Metazoa</taxon>
        <taxon>Ecdysozoa</taxon>
        <taxon>Nematoda</taxon>
        <taxon>Chromadorea</taxon>
        <taxon>Rhabditida</taxon>
        <taxon>Rhabditina</taxon>
        <taxon>Rhabditomorpha</taxon>
        <taxon>Rhabditoidea</taxon>
        <taxon>Rhabditidae</taxon>
        <taxon>Diploscapter</taxon>
    </lineage>
</organism>
<dbReference type="GO" id="GO:0006680">
    <property type="term" value="P:glucosylceramide catabolic process"/>
    <property type="evidence" value="ECO:0007669"/>
    <property type="project" value="TreeGrafter"/>
</dbReference>
<dbReference type="SUPFAM" id="SSF51445">
    <property type="entry name" value="(Trans)glycosidases"/>
    <property type="match status" value="2"/>
</dbReference>
<dbReference type="GO" id="GO:0016020">
    <property type="term" value="C:membrane"/>
    <property type="evidence" value="ECO:0007669"/>
    <property type="project" value="GOC"/>
</dbReference>
<dbReference type="PANTHER" id="PTHR11069:SF23">
    <property type="entry name" value="LYSOSOMAL ACID GLUCOSYLCERAMIDASE"/>
    <property type="match status" value="1"/>
</dbReference>
<feature type="signal peptide" evidence="7">
    <location>
        <begin position="1"/>
        <end position="21"/>
    </location>
</feature>
<name>A0A2A2JA33_9BILA</name>
<evidence type="ECO:0000256" key="6">
    <source>
        <dbReference type="RuleBase" id="RU361188"/>
    </source>
</evidence>
<keyword evidence="4 7" id="KW-0732">Signal</keyword>
<dbReference type="AlphaFoldDB" id="A0A2A2JA33"/>
<keyword evidence="6" id="KW-0443">Lipid metabolism</keyword>
<feature type="domain" description="Glycosyl hydrolase family 30 TIM-barrel" evidence="8">
    <location>
        <begin position="174"/>
        <end position="329"/>
    </location>
</feature>
<dbReference type="InterPro" id="IPR017853">
    <property type="entry name" value="GH"/>
</dbReference>
<feature type="chain" id="PRO_5012223382" description="Glucosylceramidase" evidence="7">
    <location>
        <begin position="22"/>
        <end position="401"/>
    </location>
</feature>
<sequence length="401" mass="45223">MFLKQYCTALILLVATELIEAQYPCAPRTYKDGYSVCVCNSTYCDSIEPPGQLQKGTGALYYSSKQGARMRKTIVSSQRSAPGQSKFLEIDSSQQFQKIFGFGATFTDASMVNINSLPKEMGANIIKQYYSRESGIGYTFGRVPMGATDFSTKGYTYDDVENDFDLRNFAIPQDEILGDAFAAKHVAGIGLHWYDDRDFNAFLVNNTHYKWPQYFILSTEVDFVLSKTREHVRQMKKRYGELARTDWRNGKTHVVLGDWTAGAGYASNVIQDLHTWYSGWIDMNLALDTEGGPSWTKNIADAPIIVNASATEYYKQPMYHAIAHFSKFIQPNATRIAETWMSLDTIGLDAVAFLNPDGTRTVVIHNYEMLQVGVNIVEKTNPGYYYSFEMDPYSIATLTIN</sequence>
<dbReference type="InterPro" id="IPR033452">
    <property type="entry name" value="GH30_C"/>
</dbReference>
<evidence type="ECO:0000256" key="7">
    <source>
        <dbReference type="SAM" id="SignalP"/>
    </source>
</evidence>
<evidence type="ECO:0000256" key="5">
    <source>
        <dbReference type="ARBA" id="ARBA00022801"/>
    </source>
</evidence>
<comment type="similarity">
    <text evidence="2 6">Belongs to the glycosyl hydrolase 30 family.</text>
</comment>
<keyword evidence="6" id="KW-0746">Sphingolipid metabolism</keyword>
<dbReference type="PRINTS" id="PR00843">
    <property type="entry name" value="GLHYDRLASE30"/>
</dbReference>
<evidence type="ECO:0000256" key="4">
    <source>
        <dbReference type="ARBA" id="ARBA00022729"/>
    </source>
</evidence>
<keyword evidence="11" id="KW-1185">Reference proteome</keyword>